<reference evidence="2 3" key="1">
    <citation type="submission" date="2024-03" db="EMBL/GenBank/DDBJ databases">
        <title>Aureococcus anophagefferens CCMP1851 and Kratosvirus quantuckense: Draft genome of a second virus-susceptible host strain in the model system.</title>
        <authorList>
            <person name="Chase E."/>
            <person name="Truchon A.R."/>
            <person name="Schepens W."/>
            <person name="Wilhelm S.W."/>
        </authorList>
    </citation>
    <scope>NUCLEOTIDE SEQUENCE [LARGE SCALE GENOMIC DNA]</scope>
    <source>
        <strain evidence="2 3">CCMP1851</strain>
    </source>
</reference>
<protein>
    <submittedName>
        <fullName evidence="2">Uncharacterized protein</fullName>
    </submittedName>
</protein>
<keyword evidence="3" id="KW-1185">Reference proteome</keyword>
<feature type="compositionally biased region" description="Low complexity" evidence="1">
    <location>
        <begin position="173"/>
        <end position="184"/>
    </location>
</feature>
<evidence type="ECO:0000313" key="3">
    <source>
        <dbReference type="Proteomes" id="UP001363151"/>
    </source>
</evidence>
<feature type="compositionally biased region" description="Pro residues" evidence="1">
    <location>
        <begin position="163"/>
        <end position="172"/>
    </location>
</feature>
<dbReference type="Proteomes" id="UP001363151">
    <property type="component" value="Unassembled WGS sequence"/>
</dbReference>
<evidence type="ECO:0000313" key="2">
    <source>
        <dbReference type="EMBL" id="KAK7254707.1"/>
    </source>
</evidence>
<name>A0ABR1GFT0_AURAN</name>
<feature type="region of interest" description="Disordered" evidence="1">
    <location>
        <begin position="151"/>
        <end position="184"/>
    </location>
</feature>
<sequence length="184" mass="18993">MRATTSPGATARTRRHTAYSRAIGTGDSTLMTTRRDAEGVEIVALPVNPSAPDGSDVNCGLEMVNNAYNTKLDAPLSVGASNACGDLDCDARRARPKGACAGDSGPAADGAGRVYAQHVVLAVLNADPSSAYACFRFDDGAAQIFSRPVATARRSISSRTRRPPSPSPPSPSTAPATRATADLF</sequence>
<accession>A0ABR1GFT0</accession>
<dbReference type="EMBL" id="JBBJCI010000023">
    <property type="protein sequence ID" value="KAK7254707.1"/>
    <property type="molecule type" value="Genomic_DNA"/>
</dbReference>
<evidence type="ECO:0000256" key="1">
    <source>
        <dbReference type="SAM" id="MobiDB-lite"/>
    </source>
</evidence>
<proteinExistence type="predicted"/>
<gene>
    <name evidence="2" type="ORF">SO694_00010524</name>
</gene>
<comment type="caution">
    <text evidence="2">The sequence shown here is derived from an EMBL/GenBank/DDBJ whole genome shotgun (WGS) entry which is preliminary data.</text>
</comment>
<organism evidence="2 3">
    <name type="scientific">Aureococcus anophagefferens</name>
    <name type="common">Harmful bloom alga</name>
    <dbReference type="NCBI Taxonomy" id="44056"/>
    <lineage>
        <taxon>Eukaryota</taxon>
        <taxon>Sar</taxon>
        <taxon>Stramenopiles</taxon>
        <taxon>Ochrophyta</taxon>
        <taxon>Pelagophyceae</taxon>
        <taxon>Pelagomonadales</taxon>
        <taxon>Pelagomonadaceae</taxon>
        <taxon>Aureococcus</taxon>
    </lineage>
</organism>